<feature type="compositionally biased region" description="Basic and acidic residues" evidence="1">
    <location>
        <begin position="80"/>
        <end position="97"/>
    </location>
</feature>
<accession>A0A9N6YKB2</accession>
<proteinExistence type="predicted"/>
<reference evidence="2" key="1">
    <citation type="journal article" date="2023" name="bioRxiv">
        <title>Expanding the repertoire of the plant infecting ophioviruses.</title>
        <authorList>
            <person name="Debat H."/>
            <person name="Garcia M.L."/>
            <person name="Bejerman N."/>
        </authorList>
    </citation>
    <scope>NUCLEOTIDE SEQUENCE</scope>
</reference>
<dbReference type="Pfam" id="PF11128">
    <property type="entry name" value="Nucleocap_ssRNA"/>
    <property type="match status" value="1"/>
</dbReference>
<dbReference type="GO" id="GO:0019028">
    <property type="term" value="C:viral capsid"/>
    <property type="evidence" value="ECO:0007669"/>
    <property type="project" value="UniProtKB-KW"/>
</dbReference>
<protein>
    <submittedName>
        <fullName evidence="2">Coat protein</fullName>
    </submittedName>
</protein>
<keyword evidence="2" id="KW-0946">Virion</keyword>
<evidence type="ECO:0000313" key="2">
    <source>
        <dbReference type="EMBL" id="DBA06932.1"/>
    </source>
</evidence>
<dbReference type="EMBL" id="BK062709">
    <property type="protein sequence ID" value="DBA06932.1"/>
    <property type="molecule type" value="Genomic_RNA"/>
</dbReference>
<keyword evidence="2" id="KW-0167">Capsid protein</keyword>
<evidence type="ECO:0000256" key="1">
    <source>
        <dbReference type="SAM" id="MobiDB-lite"/>
    </source>
</evidence>
<sequence>MTSESKTISLKELATLCKEYESKKDMETSKINILKEFECFGSGHAPSDNRARIMNKETQMEGGIVKIMNGVPKFIPEGKQSSDDKKSAESSKQKEEVDSGIVSKNPEKAPMNVGGERIQSIDSFLENVKKDSYQIDTKSIEAHLLKFLESVTTEDEGYLTKEISIFYYKQKTYEIQSLVGAGTKILDALLFVSMKDNPEAQGMFNERAVDNLTSMTVGKNVQDAKRAIQAAAVLVYIQGSLPKNFDDDKKPVPKFIKENIYKGDIGNLNAIGKNLSSASTSKFPARVFLNVDINRFPVPVATRAKLSIAGNKGIRYAIFAGTCMKEELFIIGEEMKGPEVAKLTAMNNRIQLAIAISDFMRGLSGNTTAQLRMHPLSPNKPVVKGFLLKITRAIIESLSVEGRISLFNKMESAKNSSFLNDSNFAGEDIAGVRVWRILDNPDADFSDMSVNTLKGIYGVV</sequence>
<feature type="region of interest" description="Disordered" evidence="1">
    <location>
        <begin position="75"/>
        <end position="113"/>
    </location>
</feature>
<dbReference type="InterPro" id="IPR021310">
    <property type="entry name" value="Nucleocap_ssRNA"/>
</dbReference>
<name>A0A9N6YKB2_9VIRU</name>
<organism evidence="2">
    <name type="scientific">Lithospermum ophiovirus</name>
    <dbReference type="NCBI Taxonomy" id="2983950"/>
    <lineage>
        <taxon>Viruses</taxon>
        <taxon>Riboviria</taxon>
        <taxon>Orthornavirae</taxon>
        <taxon>Negarnaviricota</taxon>
        <taxon>Haploviricotina</taxon>
        <taxon>Milneviricetes</taxon>
        <taxon>Naedrevirales</taxon>
        <taxon>Aspiviridae</taxon>
        <taxon>Ophiovirus</taxon>
    </lineage>
</organism>